<feature type="transmembrane region" description="Helical" evidence="1">
    <location>
        <begin position="21"/>
        <end position="41"/>
    </location>
</feature>
<protein>
    <submittedName>
        <fullName evidence="2">Uncharacterized protein</fullName>
    </submittedName>
</protein>
<dbReference type="EMBL" id="AP022562">
    <property type="protein sequence ID" value="BBX14097.1"/>
    <property type="molecule type" value="Genomic_DNA"/>
</dbReference>
<accession>A0A7I7JQC5</accession>
<keyword evidence="3" id="KW-1185">Reference proteome</keyword>
<keyword evidence="1" id="KW-1133">Transmembrane helix</keyword>
<proteinExistence type="predicted"/>
<keyword evidence="1" id="KW-0472">Membrane</keyword>
<dbReference type="RefSeq" id="WP_408632444.1">
    <property type="nucleotide sequence ID" value="NZ_AP022562.1"/>
</dbReference>
<organism evidence="2 3">
    <name type="scientific">Mycobacterium novum</name>
    <dbReference type="NCBI Taxonomy" id="2492438"/>
    <lineage>
        <taxon>Bacteria</taxon>
        <taxon>Bacillati</taxon>
        <taxon>Actinomycetota</taxon>
        <taxon>Actinomycetes</taxon>
        <taxon>Mycobacteriales</taxon>
        <taxon>Mycobacteriaceae</taxon>
        <taxon>Mycobacterium</taxon>
    </lineage>
</organism>
<name>A0A7I7JQC5_9MYCO</name>
<feature type="transmembrane region" description="Helical" evidence="1">
    <location>
        <begin position="53"/>
        <end position="71"/>
    </location>
</feature>
<dbReference type="AlphaFoldDB" id="A0A7I7JQC5"/>
<dbReference type="Proteomes" id="UP000466997">
    <property type="component" value="Chromosome"/>
</dbReference>
<reference evidence="2 3" key="1">
    <citation type="journal article" date="2019" name="Emerg. Microbes Infect.">
        <title>Comprehensive subspecies identification of 175 nontuberculous mycobacteria species based on 7547 genomic profiles.</title>
        <authorList>
            <person name="Matsumoto Y."/>
            <person name="Kinjo T."/>
            <person name="Motooka D."/>
            <person name="Nabeya D."/>
            <person name="Jung N."/>
            <person name="Uechi K."/>
            <person name="Horii T."/>
            <person name="Iida T."/>
            <person name="Fujita J."/>
            <person name="Nakamura S."/>
        </authorList>
    </citation>
    <scope>NUCLEOTIDE SEQUENCE [LARGE SCALE GENOMIC DNA]</scope>
    <source>
        <strain evidence="2 3">JCM 6391</strain>
    </source>
</reference>
<dbReference type="KEGG" id="mnm:MNVM_31780"/>
<keyword evidence="1" id="KW-0812">Transmembrane</keyword>
<evidence type="ECO:0000256" key="1">
    <source>
        <dbReference type="SAM" id="Phobius"/>
    </source>
</evidence>
<evidence type="ECO:0000313" key="3">
    <source>
        <dbReference type="Proteomes" id="UP000466997"/>
    </source>
</evidence>
<sequence length="77" mass="8279">MPGIVDGIGRLLSYRMSVGELIGLGLIVGTPYLIVGLIWSLTHTAHLHEMQGVALVVSFLGSIVSWPVLLFSDVCMQ</sequence>
<gene>
    <name evidence="2" type="ORF">MNVM_31780</name>
</gene>
<evidence type="ECO:0000313" key="2">
    <source>
        <dbReference type="EMBL" id="BBX14097.1"/>
    </source>
</evidence>